<name>A0A0C3HYA4_OIDMZ</name>
<reference evidence="2 3" key="1">
    <citation type="submission" date="2014-04" db="EMBL/GenBank/DDBJ databases">
        <authorList>
            <consortium name="DOE Joint Genome Institute"/>
            <person name="Kuo A."/>
            <person name="Martino E."/>
            <person name="Perotto S."/>
            <person name="Kohler A."/>
            <person name="Nagy L.G."/>
            <person name="Floudas D."/>
            <person name="Copeland A."/>
            <person name="Barry K.W."/>
            <person name="Cichocki N."/>
            <person name="Veneault-Fourrey C."/>
            <person name="LaButti K."/>
            <person name="Lindquist E.A."/>
            <person name="Lipzen A."/>
            <person name="Lundell T."/>
            <person name="Morin E."/>
            <person name="Murat C."/>
            <person name="Sun H."/>
            <person name="Tunlid A."/>
            <person name="Henrissat B."/>
            <person name="Grigoriev I.V."/>
            <person name="Hibbett D.S."/>
            <person name="Martin F."/>
            <person name="Nordberg H.P."/>
            <person name="Cantor M.N."/>
            <person name="Hua S.X."/>
        </authorList>
    </citation>
    <scope>NUCLEOTIDE SEQUENCE [LARGE SCALE GENOMIC DNA]</scope>
    <source>
        <strain evidence="2 3">Zn</strain>
    </source>
</reference>
<dbReference type="EMBL" id="KN832870">
    <property type="protein sequence ID" value="KIN07202.1"/>
    <property type="molecule type" value="Genomic_DNA"/>
</dbReference>
<feature type="chain" id="PRO_5002165654" evidence="1">
    <location>
        <begin position="21"/>
        <end position="252"/>
    </location>
</feature>
<dbReference type="Proteomes" id="UP000054321">
    <property type="component" value="Unassembled WGS sequence"/>
</dbReference>
<evidence type="ECO:0000313" key="2">
    <source>
        <dbReference type="EMBL" id="KIN07202.1"/>
    </source>
</evidence>
<evidence type="ECO:0000256" key="1">
    <source>
        <dbReference type="SAM" id="SignalP"/>
    </source>
</evidence>
<feature type="signal peptide" evidence="1">
    <location>
        <begin position="1"/>
        <end position="20"/>
    </location>
</feature>
<sequence length="252" mass="27092">MPSFAKLLLPVSCLLTAVLAIPDVTSVPLTNGCTDYPGYDAATGVSEGFILTLNSCDNSTIEGFGDTCQVIRHQGDTGIVEGRVRSPLSTQQLILKYLSLFHPHIPNLFLSKQISIAADDMLAKTSFRCNSALGNGVLEALTPTGVSGYAYNQVNLTYLPWDAELGWGFGQYSVPVEAYSLFDATSGTQLDGVFLGSANYTTWGVKWYPADAGSLDGNPYWGLRLLGADSDVSGTDEPLYPDEYRTFVMVTA</sequence>
<evidence type="ECO:0000313" key="3">
    <source>
        <dbReference type="Proteomes" id="UP000054321"/>
    </source>
</evidence>
<accession>A0A0C3HYA4</accession>
<dbReference type="HOGENOM" id="CLU_096563_0_0_1"/>
<proteinExistence type="predicted"/>
<organism evidence="2 3">
    <name type="scientific">Oidiodendron maius (strain Zn)</name>
    <dbReference type="NCBI Taxonomy" id="913774"/>
    <lineage>
        <taxon>Eukaryota</taxon>
        <taxon>Fungi</taxon>
        <taxon>Dikarya</taxon>
        <taxon>Ascomycota</taxon>
        <taxon>Pezizomycotina</taxon>
        <taxon>Leotiomycetes</taxon>
        <taxon>Leotiomycetes incertae sedis</taxon>
        <taxon>Myxotrichaceae</taxon>
        <taxon>Oidiodendron</taxon>
    </lineage>
</organism>
<reference evidence="3" key="2">
    <citation type="submission" date="2015-01" db="EMBL/GenBank/DDBJ databases">
        <title>Evolutionary Origins and Diversification of the Mycorrhizal Mutualists.</title>
        <authorList>
            <consortium name="DOE Joint Genome Institute"/>
            <consortium name="Mycorrhizal Genomics Consortium"/>
            <person name="Kohler A."/>
            <person name="Kuo A."/>
            <person name="Nagy L.G."/>
            <person name="Floudas D."/>
            <person name="Copeland A."/>
            <person name="Barry K.W."/>
            <person name="Cichocki N."/>
            <person name="Veneault-Fourrey C."/>
            <person name="LaButti K."/>
            <person name="Lindquist E.A."/>
            <person name="Lipzen A."/>
            <person name="Lundell T."/>
            <person name="Morin E."/>
            <person name="Murat C."/>
            <person name="Riley R."/>
            <person name="Ohm R."/>
            <person name="Sun H."/>
            <person name="Tunlid A."/>
            <person name="Henrissat B."/>
            <person name="Grigoriev I.V."/>
            <person name="Hibbett D.S."/>
            <person name="Martin F."/>
        </authorList>
    </citation>
    <scope>NUCLEOTIDE SEQUENCE [LARGE SCALE GENOMIC DNA]</scope>
    <source>
        <strain evidence="3">Zn</strain>
    </source>
</reference>
<protein>
    <submittedName>
        <fullName evidence="2">Uncharacterized protein</fullName>
    </submittedName>
</protein>
<keyword evidence="1" id="KW-0732">Signal</keyword>
<dbReference type="InParanoid" id="A0A0C3HYA4"/>
<dbReference type="AlphaFoldDB" id="A0A0C3HYA4"/>
<dbReference type="OrthoDB" id="3545468at2759"/>
<keyword evidence="3" id="KW-1185">Reference proteome</keyword>
<gene>
    <name evidence="2" type="ORF">OIDMADRAFT_174199</name>
</gene>